<feature type="coiled-coil region" evidence="1">
    <location>
        <begin position="1"/>
        <end position="28"/>
    </location>
</feature>
<reference evidence="3 4" key="1">
    <citation type="submission" date="2016-08" db="EMBL/GenBank/DDBJ databases">
        <title>Characterization of Isolates of Eisenbergiella tayi Derived from Blood Cultures, Using Whole Genome Sequencing.</title>
        <authorList>
            <person name="Bernier A.-M."/>
            <person name="Burdz T."/>
            <person name="Wiebe D."/>
            <person name="Bernard K."/>
        </authorList>
    </citation>
    <scope>NUCLEOTIDE SEQUENCE [LARGE SCALE GENOMIC DNA]</scope>
    <source>
        <strain evidence="3 4">NML120146</strain>
    </source>
</reference>
<evidence type="ECO:0000313" key="3">
    <source>
        <dbReference type="EMBL" id="ODR45054.1"/>
    </source>
</evidence>
<dbReference type="EMBL" id="MEHD01000054">
    <property type="protein sequence ID" value="ODR45054.1"/>
    <property type="molecule type" value="Genomic_DNA"/>
</dbReference>
<sequence>MKYGEELIRELEAEIERYENQMSRRWDRINNGETDQEDCFVSMRVEERGRDLARDKIKLIQNGGFDWFVEYATLDGVLVNAKWCQCRSFTGYGKTSKLRVEMPDGTVKWTQATTEKGLARIGIKRVLCKRPAWFRFSSGGSGMYGIYTGQYTTFPSDKNYATGEDASEEPVEMKDYTPTKGERKNVAE</sequence>
<keyword evidence="1" id="KW-0175">Coiled coil</keyword>
<name>A0ABX3A7F1_9FIRM</name>
<proteinExistence type="predicted"/>
<protein>
    <submittedName>
        <fullName evidence="3">Uncharacterized protein</fullName>
    </submittedName>
</protein>
<organism evidence="3 4">
    <name type="scientific">Eisenbergiella tayi</name>
    <dbReference type="NCBI Taxonomy" id="1432052"/>
    <lineage>
        <taxon>Bacteria</taxon>
        <taxon>Bacillati</taxon>
        <taxon>Bacillota</taxon>
        <taxon>Clostridia</taxon>
        <taxon>Lachnospirales</taxon>
        <taxon>Lachnospiraceae</taxon>
        <taxon>Eisenbergiella</taxon>
    </lineage>
</organism>
<accession>A0ABX3A7F1</accession>
<comment type="caution">
    <text evidence="3">The sequence shown here is derived from an EMBL/GenBank/DDBJ whole genome shotgun (WGS) entry which is preliminary data.</text>
</comment>
<dbReference type="RefSeq" id="WP_022517982.1">
    <property type="nucleotide sequence ID" value="NZ_MEHD01000054.1"/>
</dbReference>
<evidence type="ECO:0000313" key="4">
    <source>
        <dbReference type="Proteomes" id="UP000094869"/>
    </source>
</evidence>
<feature type="compositionally biased region" description="Basic and acidic residues" evidence="2">
    <location>
        <begin position="171"/>
        <end position="188"/>
    </location>
</feature>
<gene>
    <name evidence="3" type="ORF">BEI63_30390</name>
</gene>
<evidence type="ECO:0000256" key="1">
    <source>
        <dbReference type="SAM" id="Coils"/>
    </source>
</evidence>
<evidence type="ECO:0000256" key="2">
    <source>
        <dbReference type="SAM" id="MobiDB-lite"/>
    </source>
</evidence>
<dbReference type="Proteomes" id="UP000094869">
    <property type="component" value="Unassembled WGS sequence"/>
</dbReference>
<feature type="region of interest" description="Disordered" evidence="2">
    <location>
        <begin position="158"/>
        <end position="188"/>
    </location>
</feature>
<keyword evidence="4" id="KW-1185">Reference proteome</keyword>